<comment type="caution">
    <text evidence="2">The sequence shown here is derived from an EMBL/GenBank/DDBJ whole genome shotgun (WGS) entry which is preliminary data.</text>
</comment>
<gene>
    <name evidence="2" type="ORF">CcCBS67573_g02959</name>
</gene>
<keyword evidence="1" id="KW-0812">Transmembrane</keyword>
<evidence type="ECO:0000313" key="3">
    <source>
        <dbReference type="Proteomes" id="UP000320333"/>
    </source>
</evidence>
<dbReference type="OrthoDB" id="2110831at2759"/>
<keyword evidence="1" id="KW-1133">Transmembrane helix</keyword>
<dbReference type="AlphaFoldDB" id="A0A507FHK9"/>
<keyword evidence="3" id="KW-1185">Reference proteome</keyword>
<sequence length="102" mass="10887">MGFLGSVCNLVKALTILCELPPKPEAPAPVLTSGLGAYFKSFNDADINSGASLPLMASGLPLVYQPLFVFLLCSLVPGIAVMVLILTGRDQSQKWNLRPLKK</sequence>
<dbReference type="EMBL" id="QEAP01000068">
    <property type="protein sequence ID" value="TPX75783.1"/>
    <property type="molecule type" value="Genomic_DNA"/>
</dbReference>
<evidence type="ECO:0000313" key="2">
    <source>
        <dbReference type="EMBL" id="TPX75783.1"/>
    </source>
</evidence>
<dbReference type="Proteomes" id="UP000320333">
    <property type="component" value="Unassembled WGS sequence"/>
</dbReference>
<feature type="transmembrane region" description="Helical" evidence="1">
    <location>
        <begin position="63"/>
        <end position="86"/>
    </location>
</feature>
<protein>
    <submittedName>
        <fullName evidence="2">Uncharacterized protein</fullName>
    </submittedName>
</protein>
<keyword evidence="1" id="KW-0472">Membrane</keyword>
<proteinExistence type="predicted"/>
<organism evidence="2 3">
    <name type="scientific">Chytriomyces confervae</name>
    <dbReference type="NCBI Taxonomy" id="246404"/>
    <lineage>
        <taxon>Eukaryota</taxon>
        <taxon>Fungi</taxon>
        <taxon>Fungi incertae sedis</taxon>
        <taxon>Chytridiomycota</taxon>
        <taxon>Chytridiomycota incertae sedis</taxon>
        <taxon>Chytridiomycetes</taxon>
        <taxon>Chytridiales</taxon>
        <taxon>Chytriomycetaceae</taxon>
        <taxon>Chytriomyces</taxon>
    </lineage>
</organism>
<name>A0A507FHK9_9FUNG</name>
<evidence type="ECO:0000256" key="1">
    <source>
        <dbReference type="SAM" id="Phobius"/>
    </source>
</evidence>
<accession>A0A507FHK9</accession>
<reference evidence="2 3" key="1">
    <citation type="journal article" date="2019" name="Sci. Rep.">
        <title>Comparative genomics of chytrid fungi reveal insights into the obligate biotrophic and pathogenic lifestyle of Synchytrium endobioticum.</title>
        <authorList>
            <person name="van de Vossenberg B.T.L.H."/>
            <person name="Warris S."/>
            <person name="Nguyen H.D.T."/>
            <person name="van Gent-Pelzer M.P.E."/>
            <person name="Joly D.L."/>
            <person name="van de Geest H.C."/>
            <person name="Bonants P.J.M."/>
            <person name="Smith D.S."/>
            <person name="Levesque C.A."/>
            <person name="van der Lee T.A.J."/>
        </authorList>
    </citation>
    <scope>NUCLEOTIDE SEQUENCE [LARGE SCALE GENOMIC DNA]</scope>
    <source>
        <strain evidence="2 3">CBS 675.73</strain>
    </source>
</reference>